<keyword evidence="1" id="KW-0175">Coiled coil</keyword>
<dbReference type="GeneID" id="111116240"/>
<proteinExistence type="predicted"/>
<accession>A0A8B8C5F0</accession>
<keyword evidence="2" id="KW-0732">Signal</keyword>
<evidence type="ECO:0000313" key="3">
    <source>
        <dbReference type="Proteomes" id="UP000694844"/>
    </source>
</evidence>
<evidence type="ECO:0000256" key="2">
    <source>
        <dbReference type="SAM" id="SignalP"/>
    </source>
</evidence>
<feature type="coiled-coil region" evidence="1">
    <location>
        <begin position="30"/>
        <end position="57"/>
    </location>
</feature>
<dbReference type="RefSeq" id="XP_022310933.1">
    <property type="nucleotide sequence ID" value="XM_022455225.1"/>
</dbReference>
<evidence type="ECO:0000256" key="1">
    <source>
        <dbReference type="SAM" id="Coils"/>
    </source>
</evidence>
<gene>
    <name evidence="4" type="primary">LOC111116240</name>
</gene>
<reference evidence="4" key="1">
    <citation type="submission" date="2025-08" db="UniProtKB">
        <authorList>
            <consortium name="RefSeq"/>
        </authorList>
    </citation>
    <scope>IDENTIFICATION</scope>
    <source>
        <tissue evidence="4">Whole sample</tissue>
    </source>
</reference>
<feature type="signal peptide" evidence="2">
    <location>
        <begin position="1"/>
        <end position="23"/>
    </location>
</feature>
<protein>
    <submittedName>
        <fullName evidence="4">Uncharacterized protein LOC111116240</fullName>
    </submittedName>
</protein>
<dbReference type="Proteomes" id="UP000694844">
    <property type="component" value="Chromosome 10"/>
</dbReference>
<dbReference type="AlphaFoldDB" id="A0A8B8C5F0"/>
<sequence length="135" mass="15414">MVRLGYLMVLLAYTLVSIQRSDGKELPAPISEVTERLVDLEKRLLIQEEKNTNLEKRLVEQEILNKVQGDIIQKMAFCDCAPQKMATTNFSDESVNLYPTDVEHSQENASSVKGRMNESVSLHHTQNIHRHSDSF</sequence>
<keyword evidence="3" id="KW-1185">Reference proteome</keyword>
<organism evidence="3 4">
    <name type="scientific">Crassostrea virginica</name>
    <name type="common">Eastern oyster</name>
    <dbReference type="NCBI Taxonomy" id="6565"/>
    <lineage>
        <taxon>Eukaryota</taxon>
        <taxon>Metazoa</taxon>
        <taxon>Spiralia</taxon>
        <taxon>Lophotrochozoa</taxon>
        <taxon>Mollusca</taxon>
        <taxon>Bivalvia</taxon>
        <taxon>Autobranchia</taxon>
        <taxon>Pteriomorphia</taxon>
        <taxon>Ostreida</taxon>
        <taxon>Ostreoidea</taxon>
        <taxon>Ostreidae</taxon>
        <taxon>Crassostrea</taxon>
    </lineage>
</organism>
<name>A0A8B8C5F0_CRAVI</name>
<feature type="chain" id="PRO_5034631861" evidence="2">
    <location>
        <begin position="24"/>
        <end position="135"/>
    </location>
</feature>
<evidence type="ECO:0000313" key="4">
    <source>
        <dbReference type="RefSeq" id="XP_022310933.1"/>
    </source>
</evidence>
<dbReference type="KEGG" id="cvn:111116240"/>